<comment type="caution">
    <text evidence="8">The sequence shown here is derived from an EMBL/GenBank/DDBJ whole genome shotgun (WGS) entry which is preliminary data.</text>
</comment>
<evidence type="ECO:0000256" key="1">
    <source>
        <dbReference type="ARBA" id="ARBA00010641"/>
    </source>
</evidence>
<evidence type="ECO:0000256" key="2">
    <source>
        <dbReference type="ARBA" id="ARBA00023015"/>
    </source>
</evidence>
<accession>A0ABV3FIM0</accession>
<dbReference type="SUPFAM" id="SSF88659">
    <property type="entry name" value="Sigma3 and sigma4 domains of RNA polymerase sigma factors"/>
    <property type="match status" value="1"/>
</dbReference>
<protein>
    <submittedName>
        <fullName evidence="8">Sigma factor-like helix-turn-helix DNA-binding protein</fullName>
    </submittedName>
</protein>
<reference evidence="8 9" key="1">
    <citation type="submission" date="2024-06" db="EMBL/GenBank/DDBJ databases">
        <title>The Natural Products Discovery Center: Release of the First 8490 Sequenced Strains for Exploring Actinobacteria Biosynthetic Diversity.</title>
        <authorList>
            <person name="Kalkreuter E."/>
            <person name="Kautsar S.A."/>
            <person name="Yang D."/>
            <person name="Bader C.D."/>
            <person name="Teijaro C.N."/>
            <person name="Fluegel L."/>
            <person name="Davis C.M."/>
            <person name="Simpson J.R."/>
            <person name="Lauterbach L."/>
            <person name="Steele A.D."/>
            <person name="Gui C."/>
            <person name="Meng S."/>
            <person name="Li G."/>
            <person name="Viehrig K."/>
            <person name="Ye F."/>
            <person name="Su P."/>
            <person name="Kiefer A.F."/>
            <person name="Nichols A."/>
            <person name="Cepeda A.J."/>
            <person name="Yan W."/>
            <person name="Fan B."/>
            <person name="Jiang Y."/>
            <person name="Adhikari A."/>
            <person name="Zheng C.-J."/>
            <person name="Schuster L."/>
            <person name="Cowan T.M."/>
            <person name="Smanski M.J."/>
            <person name="Chevrette M.G."/>
            <person name="De Carvalho L.P.S."/>
            <person name="Shen B."/>
        </authorList>
    </citation>
    <scope>NUCLEOTIDE SEQUENCE [LARGE SCALE GENOMIC DNA]</scope>
    <source>
        <strain evidence="8 9">NPDC050671</strain>
    </source>
</reference>
<sequence>SSELTREGLAVHATQLGKPSPVSRDEARPHIVDMLDSIRRQQEALNVDRPRYMLLARKYGLKHREIAELLGMTESGVRQAVHRAKDTPGMEFGGAA</sequence>
<dbReference type="RefSeq" id="WP_357987288.1">
    <property type="nucleotide sequence ID" value="NZ_JBFAIH010000031.1"/>
</dbReference>
<dbReference type="Gene3D" id="1.10.10.10">
    <property type="entry name" value="Winged helix-like DNA-binding domain superfamily/Winged helix DNA-binding domain"/>
    <property type="match status" value="1"/>
</dbReference>
<dbReference type="Pfam" id="PF08281">
    <property type="entry name" value="Sigma70_r4_2"/>
    <property type="match status" value="1"/>
</dbReference>
<evidence type="ECO:0000256" key="5">
    <source>
        <dbReference type="ARBA" id="ARBA00023163"/>
    </source>
</evidence>
<feature type="region of interest" description="Disordered" evidence="6">
    <location>
        <begin position="1"/>
        <end position="27"/>
    </location>
</feature>
<dbReference type="InterPro" id="IPR013249">
    <property type="entry name" value="RNA_pol_sigma70_r4_t2"/>
</dbReference>
<evidence type="ECO:0000256" key="3">
    <source>
        <dbReference type="ARBA" id="ARBA00023082"/>
    </source>
</evidence>
<keyword evidence="2" id="KW-0805">Transcription regulation</keyword>
<feature type="domain" description="RNA polymerase sigma factor 70 region 4 type 2" evidence="7">
    <location>
        <begin position="49"/>
        <end position="85"/>
    </location>
</feature>
<dbReference type="InterPro" id="IPR036388">
    <property type="entry name" value="WH-like_DNA-bd_sf"/>
</dbReference>
<keyword evidence="3" id="KW-0731">Sigma factor</keyword>
<evidence type="ECO:0000259" key="7">
    <source>
        <dbReference type="Pfam" id="PF08281"/>
    </source>
</evidence>
<evidence type="ECO:0000313" key="8">
    <source>
        <dbReference type="EMBL" id="MEV0367550.1"/>
    </source>
</evidence>
<evidence type="ECO:0000313" key="9">
    <source>
        <dbReference type="Proteomes" id="UP001551658"/>
    </source>
</evidence>
<gene>
    <name evidence="8" type="ORF">AB0H72_33175</name>
</gene>
<keyword evidence="4" id="KW-0238">DNA-binding</keyword>
<comment type="similarity">
    <text evidence="1">Belongs to the sigma-70 factor family. ECF subfamily.</text>
</comment>
<proteinExistence type="inferred from homology"/>
<keyword evidence="5" id="KW-0804">Transcription</keyword>
<dbReference type="InterPro" id="IPR013324">
    <property type="entry name" value="RNA_pol_sigma_r3/r4-like"/>
</dbReference>
<dbReference type="Proteomes" id="UP001551658">
    <property type="component" value="Unassembled WGS sequence"/>
</dbReference>
<name>A0ABV3FIM0_9NOCA</name>
<keyword evidence="9" id="KW-1185">Reference proteome</keyword>
<evidence type="ECO:0000256" key="6">
    <source>
        <dbReference type="SAM" id="MobiDB-lite"/>
    </source>
</evidence>
<dbReference type="EMBL" id="JBFAIH010000031">
    <property type="protein sequence ID" value="MEV0367550.1"/>
    <property type="molecule type" value="Genomic_DNA"/>
</dbReference>
<evidence type="ECO:0000256" key="4">
    <source>
        <dbReference type="ARBA" id="ARBA00023125"/>
    </source>
</evidence>
<feature type="non-terminal residue" evidence="8">
    <location>
        <position position="1"/>
    </location>
</feature>
<organism evidence="8 9">
    <name type="scientific">Nocardia fusca</name>
    <dbReference type="NCBI Taxonomy" id="941183"/>
    <lineage>
        <taxon>Bacteria</taxon>
        <taxon>Bacillati</taxon>
        <taxon>Actinomycetota</taxon>
        <taxon>Actinomycetes</taxon>
        <taxon>Mycobacteriales</taxon>
        <taxon>Nocardiaceae</taxon>
        <taxon>Nocardia</taxon>
    </lineage>
</organism>